<comment type="similarity">
    <text evidence="2">Belongs to the unc-93 family.</text>
</comment>
<proteinExistence type="inferred from homology"/>
<gene>
    <name evidence="8" type="ORF">SBAD_LOCUS6248</name>
</gene>
<reference evidence="10" key="1">
    <citation type="submission" date="2016-06" db="UniProtKB">
        <authorList>
            <consortium name="WormBaseParasite"/>
        </authorList>
    </citation>
    <scope>IDENTIFICATION</scope>
</reference>
<dbReference type="Pfam" id="PF05978">
    <property type="entry name" value="UNC-93"/>
    <property type="match status" value="1"/>
</dbReference>
<protein>
    <submittedName>
        <fullName evidence="10">UNC93-like protein</fullName>
    </submittedName>
</protein>
<feature type="transmembrane region" description="Helical" evidence="7">
    <location>
        <begin position="351"/>
        <end position="374"/>
    </location>
</feature>
<evidence type="ECO:0000313" key="8">
    <source>
        <dbReference type="EMBL" id="VDP09605.1"/>
    </source>
</evidence>
<dbReference type="GO" id="GO:0005886">
    <property type="term" value="C:plasma membrane"/>
    <property type="evidence" value="ECO:0007669"/>
    <property type="project" value="TreeGrafter"/>
</dbReference>
<keyword evidence="5 7" id="KW-0472">Membrane</keyword>
<dbReference type="AlphaFoldDB" id="A0A183IRK1"/>
<comment type="subcellular location">
    <subcellularLocation>
        <location evidence="1">Membrane</location>
        <topology evidence="1">Multi-pass membrane protein</topology>
    </subcellularLocation>
</comment>
<dbReference type="PANTHER" id="PTHR19444">
    <property type="entry name" value="UNC-93 RELATED"/>
    <property type="match status" value="1"/>
</dbReference>
<keyword evidence="4 7" id="KW-1133">Transmembrane helix</keyword>
<reference evidence="8 9" key="2">
    <citation type="submission" date="2018-11" db="EMBL/GenBank/DDBJ databases">
        <authorList>
            <consortium name="Pathogen Informatics"/>
        </authorList>
    </citation>
    <scope>NUCLEOTIDE SEQUENCE [LARGE SCALE GENOMIC DNA]</scope>
</reference>
<dbReference type="GO" id="GO:0055120">
    <property type="term" value="C:striated muscle dense body"/>
    <property type="evidence" value="ECO:0007669"/>
    <property type="project" value="TreeGrafter"/>
</dbReference>
<dbReference type="GO" id="GO:0043266">
    <property type="term" value="P:regulation of potassium ion transport"/>
    <property type="evidence" value="ECO:0007669"/>
    <property type="project" value="TreeGrafter"/>
</dbReference>
<sequence>MSVELPNVQHIDQTDVQELSVNNLARQELIRQNGVSIEDNGSEVYQTPFGGSLQNSFERARSLTADGTAVQDYCPVHGFTVRSKNSRREQPVRLAAATVSNSIMVTTPIVAESRTQPVTEQELYRQHQLRRHLWKTNATVDQLIQRADEKNAIMINLIVLSVSFLFLMSAFVGLQNLQTSINNSDHLGSFSLTFIYVGWIASCLFTPSYLLNRVGCKKCILISMCMYSLYMLAHFRIAWYILLPASVMLGLAAAPLMAAKMTFLTESGIRYAELNWESPRTVMNRFSGIFFMIVHLGQVFGNLISHWILGRTMTVSSRVDSVDFTCGHFYSEGYNLSSKATVNLLPPTVNIFRSLAGTYFCCTLVAIMIVTLFLNELRSDLLNAKIKLRYKLQVWRTTIQHLNQPRVLLLIPLTIFNGMEQAFIAGEFTKAYIGCCVGISQIGAVMTCFGVCTAVCSFLFGPLIRLFGRMPLFMFGGVVDMLMIFTMIIWPPNPADEAIFYVIAATWGMADAVWNTQIIALWIMLFSPSLEVAYANYRLWESVGFLVAFASSAYLAIEMKLYVLLIFLLAGMVGYGLIEFWILVEVDATFAL</sequence>
<dbReference type="PANTHER" id="PTHR19444:SF13">
    <property type="entry name" value="PROTEIN UNC-93 HOMOLOG A"/>
    <property type="match status" value="1"/>
</dbReference>
<dbReference type="InterPro" id="IPR051951">
    <property type="entry name" value="UNC-93_regulatory"/>
</dbReference>
<feature type="transmembrane region" description="Helical" evidence="7">
    <location>
        <begin position="194"/>
        <end position="212"/>
    </location>
</feature>
<keyword evidence="6" id="KW-0325">Glycoprotein</keyword>
<evidence type="ECO:0000256" key="7">
    <source>
        <dbReference type="SAM" id="Phobius"/>
    </source>
</evidence>
<evidence type="ECO:0000313" key="10">
    <source>
        <dbReference type="WBParaSite" id="SBAD_0000649101-mRNA-1"/>
    </source>
</evidence>
<dbReference type="EMBL" id="UZAM01009601">
    <property type="protein sequence ID" value="VDP09605.1"/>
    <property type="molecule type" value="Genomic_DNA"/>
</dbReference>
<accession>A0A183IRK1</accession>
<evidence type="ECO:0000256" key="5">
    <source>
        <dbReference type="ARBA" id="ARBA00023136"/>
    </source>
</evidence>
<feature type="transmembrane region" description="Helical" evidence="7">
    <location>
        <begin position="286"/>
        <end position="309"/>
    </location>
</feature>
<organism evidence="10">
    <name type="scientific">Soboliphyme baturini</name>
    <dbReference type="NCBI Taxonomy" id="241478"/>
    <lineage>
        <taxon>Eukaryota</taxon>
        <taxon>Metazoa</taxon>
        <taxon>Ecdysozoa</taxon>
        <taxon>Nematoda</taxon>
        <taxon>Enoplea</taxon>
        <taxon>Dorylaimia</taxon>
        <taxon>Dioctophymatida</taxon>
        <taxon>Dioctophymatoidea</taxon>
        <taxon>Soboliphymatidae</taxon>
        <taxon>Soboliphyme</taxon>
    </lineage>
</organism>
<dbReference type="GO" id="GO:0015459">
    <property type="term" value="F:potassium channel regulator activity"/>
    <property type="evidence" value="ECO:0007669"/>
    <property type="project" value="TreeGrafter"/>
</dbReference>
<evidence type="ECO:0000256" key="1">
    <source>
        <dbReference type="ARBA" id="ARBA00004141"/>
    </source>
</evidence>
<feature type="transmembrane region" description="Helical" evidence="7">
    <location>
        <begin position="563"/>
        <end position="584"/>
    </location>
</feature>
<name>A0A183IRK1_9BILA</name>
<dbReference type="Proteomes" id="UP000270296">
    <property type="component" value="Unassembled WGS sequence"/>
</dbReference>
<dbReference type="Gene3D" id="1.20.1250.20">
    <property type="entry name" value="MFS general substrate transporter like domains"/>
    <property type="match status" value="2"/>
</dbReference>
<feature type="transmembrane region" description="Helical" evidence="7">
    <location>
        <begin position="472"/>
        <end position="492"/>
    </location>
</feature>
<evidence type="ECO:0000256" key="4">
    <source>
        <dbReference type="ARBA" id="ARBA00022989"/>
    </source>
</evidence>
<evidence type="ECO:0000256" key="6">
    <source>
        <dbReference type="ARBA" id="ARBA00023180"/>
    </source>
</evidence>
<keyword evidence="9" id="KW-1185">Reference proteome</keyword>
<evidence type="ECO:0000313" key="9">
    <source>
        <dbReference type="Proteomes" id="UP000270296"/>
    </source>
</evidence>
<evidence type="ECO:0000256" key="3">
    <source>
        <dbReference type="ARBA" id="ARBA00022692"/>
    </source>
</evidence>
<feature type="transmembrane region" description="Helical" evidence="7">
    <location>
        <begin position="153"/>
        <end position="174"/>
    </location>
</feature>
<keyword evidence="3 7" id="KW-0812">Transmembrane</keyword>
<dbReference type="SUPFAM" id="SSF103473">
    <property type="entry name" value="MFS general substrate transporter"/>
    <property type="match status" value="1"/>
</dbReference>
<evidence type="ECO:0000256" key="2">
    <source>
        <dbReference type="ARBA" id="ARBA00009172"/>
    </source>
</evidence>
<dbReference type="InterPro" id="IPR036259">
    <property type="entry name" value="MFS_trans_sf"/>
</dbReference>
<feature type="transmembrane region" description="Helical" evidence="7">
    <location>
        <begin position="431"/>
        <end position="460"/>
    </location>
</feature>
<dbReference type="OrthoDB" id="47330at2759"/>
<dbReference type="FunFam" id="1.20.1250.20:FF:000290">
    <property type="entry name" value="Unc-93 homolog A"/>
    <property type="match status" value="1"/>
</dbReference>
<dbReference type="GO" id="GO:0006937">
    <property type="term" value="P:regulation of muscle contraction"/>
    <property type="evidence" value="ECO:0007669"/>
    <property type="project" value="TreeGrafter"/>
</dbReference>
<dbReference type="InterPro" id="IPR010291">
    <property type="entry name" value="Ion_channel_UNC-93"/>
</dbReference>
<dbReference type="WBParaSite" id="SBAD_0000649101-mRNA-1">
    <property type="protein sequence ID" value="SBAD_0000649101-mRNA-1"/>
    <property type="gene ID" value="SBAD_0000649101"/>
</dbReference>